<dbReference type="GO" id="GO:0016594">
    <property type="term" value="F:glycine binding"/>
    <property type="evidence" value="ECO:0007669"/>
    <property type="project" value="TreeGrafter"/>
</dbReference>
<dbReference type="InterPro" id="IPR015421">
    <property type="entry name" value="PyrdxlP-dep_Trfase_major"/>
</dbReference>
<evidence type="ECO:0000256" key="1">
    <source>
        <dbReference type="ARBA" id="ARBA00001933"/>
    </source>
</evidence>
<dbReference type="InterPro" id="IPR049316">
    <property type="entry name" value="GDC-P_C"/>
</dbReference>
<gene>
    <name evidence="8" type="primary">gcvP</name>
    <name evidence="12" type="ORF">C8D85_0589</name>
</gene>
<dbReference type="HAMAP" id="MF_00711">
    <property type="entry name" value="GcvP"/>
    <property type="match status" value="1"/>
</dbReference>
<protein>
    <recommendedName>
        <fullName evidence="8">Glycine dehydrogenase (decarboxylating)</fullName>
        <ecNumber evidence="8">1.4.4.2</ecNumber>
    </recommendedName>
    <alternativeName>
        <fullName evidence="8">Glycine cleavage system P-protein</fullName>
    </alternativeName>
    <alternativeName>
        <fullName evidence="8">Glycine decarboxylase</fullName>
    </alternativeName>
    <alternativeName>
        <fullName evidence="8">Glycine dehydrogenase (aminomethyl-transferring)</fullName>
    </alternativeName>
</protein>
<dbReference type="Gene3D" id="3.90.1150.10">
    <property type="entry name" value="Aspartate Aminotransferase, domain 1"/>
    <property type="match status" value="2"/>
</dbReference>
<dbReference type="CDD" id="cd00613">
    <property type="entry name" value="GDC-P"/>
    <property type="match status" value="2"/>
</dbReference>
<evidence type="ECO:0000313" key="13">
    <source>
        <dbReference type="Proteomes" id="UP000295729"/>
    </source>
</evidence>
<comment type="cofactor">
    <cofactor evidence="1 8 9">
        <name>pyridoxal 5'-phosphate</name>
        <dbReference type="ChEBI" id="CHEBI:597326"/>
    </cofactor>
</comment>
<evidence type="ECO:0000256" key="6">
    <source>
        <dbReference type="ARBA" id="ARBA00023002"/>
    </source>
</evidence>
<keyword evidence="6 8" id="KW-0560">Oxidoreductase</keyword>
<dbReference type="GO" id="GO:0005960">
    <property type="term" value="C:glycine cleavage complex"/>
    <property type="evidence" value="ECO:0007669"/>
    <property type="project" value="TreeGrafter"/>
</dbReference>
<dbReference type="InterPro" id="IPR015422">
    <property type="entry name" value="PyrdxlP-dep_Trfase_small"/>
</dbReference>
<evidence type="ECO:0000256" key="4">
    <source>
        <dbReference type="ARBA" id="ARBA00011690"/>
    </source>
</evidence>
<feature type="modified residue" description="N6-(pyridoxal phosphate)lysine" evidence="8 9">
    <location>
        <position position="699"/>
    </location>
</feature>
<dbReference type="FunFam" id="3.40.640.10:FF:000007">
    <property type="entry name" value="glycine dehydrogenase (Decarboxylating), mitochondrial"/>
    <property type="match status" value="1"/>
</dbReference>
<evidence type="ECO:0000256" key="2">
    <source>
        <dbReference type="ARBA" id="ARBA00003788"/>
    </source>
</evidence>
<evidence type="ECO:0000256" key="7">
    <source>
        <dbReference type="ARBA" id="ARBA00049026"/>
    </source>
</evidence>
<evidence type="ECO:0000259" key="11">
    <source>
        <dbReference type="Pfam" id="PF21478"/>
    </source>
</evidence>
<dbReference type="PANTHER" id="PTHR11773">
    <property type="entry name" value="GLYCINE DEHYDROGENASE, DECARBOXYLATING"/>
    <property type="match status" value="1"/>
</dbReference>
<organism evidence="12 13">
    <name type="scientific">Marinomonas communis</name>
    <dbReference type="NCBI Taxonomy" id="28254"/>
    <lineage>
        <taxon>Bacteria</taxon>
        <taxon>Pseudomonadati</taxon>
        <taxon>Pseudomonadota</taxon>
        <taxon>Gammaproteobacteria</taxon>
        <taxon>Oceanospirillales</taxon>
        <taxon>Oceanospirillaceae</taxon>
        <taxon>Marinomonas</taxon>
    </lineage>
</organism>
<dbReference type="GO" id="GO:0004375">
    <property type="term" value="F:glycine dehydrogenase (decarboxylating) activity"/>
    <property type="evidence" value="ECO:0007669"/>
    <property type="project" value="UniProtKB-EC"/>
</dbReference>
<dbReference type="NCBIfam" id="NF003346">
    <property type="entry name" value="PRK04366.1"/>
    <property type="match status" value="1"/>
</dbReference>
<dbReference type="InterPro" id="IPR020581">
    <property type="entry name" value="GDC_P"/>
</dbReference>
<evidence type="ECO:0000256" key="8">
    <source>
        <dbReference type="HAMAP-Rule" id="MF_00711"/>
    </source>
</evidence>
<evidence type="ECO:0000256" key="9">
    <source>
        <dbReference type="PIRSR" id="PIRSR603437-50"/>
    </source>
</evidence>
<dbReference type="GO" id="GO:0005829">
    <property type="term" value="C:cytosol"/>
    <property type="evidence" value="ECO:0007669"/>
    <property type="project" value="TreeGrafter"/>
</dbReference>
<comment type="function">
    <text evidence="2 8">The glycine cleavage system catalyzes the degradation of glycine. The P protein binds the alpha-amino group of glycine through its pyridoxal phosphate cofactor; CO(2) is released and the remaining methylamine moiety is then transferred to the lipoamide cofactor of the H protein.</text>
</comment>
<dbReference type="FunFam" id="3.90.1150.10:FF:000007">
    <property type="entry name" value="Glycine dehydrogenase (decarboxylating), mitochondrial"/>
    <property type="match status" value="1"/>
</dbReference>
<accession>A0A4R6XAZ4</accession>
<feature type="domain" description="Glycine cleavage system P-protein N-terminal" evidence="10">
    <location>
        <begin position="17"/>
        <end position="435"/>
    </location>
</feature>
<dbReference type="InterPro" id="IPR003437">
    <property type="entry name" value="GcvP"/>
</dbReference>
<evidence type="ECO:0000256" key="5">
    <source>
        <dbReference type="ARBA" id="ARBA00022898"/>
    </source>
</evidence>
<keyword evidence="5 8" id="KW-0663">Pyridoxal phosphate</keyword>
<dbReference type="OrthoDB" id="9801272at2"/>
<dbReference type="InterPro" id="IPR015424">
    <property type="entry name" value="PyrdxlP-dep_Trfase"/>
</dbReference>
<dbReference type="Pfam" id="PF02347">
    <property type="entry name" value="GDC-P"/>
    <property type="match status" value="2"/>
</dbReference>
<dbReference type="InterPro" id="IPR049315">
    <property type="entry name" value="GDC-P_N"/>
</dbReference>
<dbReference type="Pfam" id="PF21478">
    <property type="entry name" value="GcvP2_C"/>
    <property type="match status" value="1"/>
</dbReference>
<dbReference type="EMBL" id="SNZA01000001">
    <property type="protein sequence ID" value="TDR15229.1"/>
    <property type="molecule type" value="Genomic_DNA"/>
</dbReference>
<dbReference type="NCBIfam" id="TIGR00461">
    <property type="entry name" value="gcvP"/>
    <property type="match status" value="1"/>
</dbReference>
<dbReference type="Proteomes" id="UP000295729">
    <property type="component" value="Unassembled WGS sequence"/>
</dbReference>
<comment type="subunit">
    <text evidence="4 8">The glycine cleavage system is composed of four proteins: P, T, L and H.</text>
</comment>
<dbReference type="GO" id="GO:0030170">
    <property type="term" value="F:pyridoxal phosphate binding"/>
    <property type="evidence" value="ECO:0007669"/>
    <property type="project" value="TreeGrafter"/>
</dbReference>
<sequence length="952" mass="103909">MTSCIRDLLGKDEFIARHIGPDANEQQSMLNTLGFDSLDLLIENTIPNAIRLANLDMSKQPVSENEALSQLKEIAGRNNVARSYIGMGYHDTFVPTPILRNLLENPGWYTAYTPYQPEISQGRLEALLNFQQVIIDLTGMEISNASLLDEATAAAEAMTLMQRSSKKKVNAVFVADNVLPQTIDVVKTRAELLEFEVIVDDIANLGNYDVFGVIVQYPGIDGSVNDLSDVIAQAHEQKALVTTAVDLLSLVLLKSPADMGADIVVGSAQRFGVPMGFGGPHAAFLATKDKFKRSMPGRVIGVSKDSHDKPALRMAMQTREQHIRREKATSNICTAQALLAMMAGFYAVYHGPKGLKQIASRVAGFTNIFAKALKGTYSYNGTYFDTLVVKTLDKTDAILKSAAEKNINLYRASSTELSLSFSETSTIEDLYNLASSFGVELTDEMLDAEVGFGIEESMLRTDDILTHPVFNSHHSETELMRYMRQLEVKDIALNQSMIPLGSCTMKLNSASEMIPVTWEEFGRIHPFAPKGQVSGYQALINDLIAMLSKATGYDTISMQPNSGAQGEYAGLIAIDKYHKSRGDDQRDICLIPSSAHGTNPASAALAGMKVVIVKCDENGNIDIADLKEKAEKHAANLSCIMATYPSTHGVFEEQIREVCDIVHDNGGQVYIDGANLNALVGIAPPGSFGGDVSHLNLHKTFCIPHGGGGPGMGPIGVKSHLAPFLPGHAVSPVVQNETQHGAVSAAPYGSASILVITWMYIKMMGDRGLRDATFHAILNANYIAKRLGDHYPVLYTGKNGTVAHECIIDIRPIKAESGISEEDIAKRLMDFGFHAPTMSFPVAGTLMIEPTESESREELDRFCDAMIQIRNEIAKVQAGEWPLEDNPLVNAPHTAASLLNGDWAHAYTREEAAYPLPWIAARKYWPPVGRIDNVYGDRNLFCECLPVESYQD</sequence>
<dbReference type="AlphaFoldDB" id="A0A4R6XAZ4"/>
<comment type="caution">
    <text evidence="12">The sequence shown here is derived from an EMBL/GenBank/DDBJ whole genome shotgun (WGS) entry which is preliminary data.</text>
</comment>
<dbReference type="EC" id="1.4.4.2" evidence="8"/>
<feature type="domain" description="Glycine cleavage system P-protein N-terminal" evidence="10">
    <location>
        <begin position="606"/>
        <end position="730"/>
    </location>
</feature>
<evidence type="ECO:0000256" key="3">
    <source>
        <dbReference type="ARBA" id="ARBA00010756"/>
    </source>
</evidence>
<feature type="domain" description="Glycine dehydrogenase C-terminal" evidence="11">
    <location>
        <begin position="772"/>
        <end position="893"/>
    </location>
</feature>
<name>A0A4R6XAZ4_9GAMM</name>
<proteinExistence type="inferred from homology"/>
<evidence type="ECO:0000259" key="10">
    <source>
        <dbReference type="Pfam" id="PF02347"/>
    </source>
</evidence>
<dbReference type="SUPFAM" id="SSF53383">
    <property type="entry name" value="PLP-dependent transferases"/>
    <property type="match status" value="2"/>
</dbReference>
<comment type="catalytic activity">
    <reaction evidence="7 8">
        <text>N(6)-[(R)-lipoyl]-L-lysyl-[glycine-cleavage complex H protein] + glycine + H(+) = N(6)-[(R)-S(8)-aminomethyldihydrolipoyl]-L-lysyl-[glycine-cleavage complex H protein] + CO2</text>
        <dbReference type="Rhea" id="RHEA:24304"/>
        <dbReference type="Rhea" id="RHEA-COMP:10494"/>
        <dbReference type="Rhea" id="RHEA-COMP:10495"/>
        <dbReference type="ChEBI" id="CHEBI:15378"/>
        <dbReference type="ChEBI" id="CHEBI:16526"/>
        <dbReference type="ChEBI" id="CHEBI:57305"/>
        <dbReference type="ChEBI" id="CHEBI:83099"/>
        <dbReference type="ChEBI" id="CHEBI:83143"/>
        <dbReference type="EC" id="1.4.4.2"/>
    </reaction>
</comment>
<dbReference type="PANTHER" id="PTHR11773:SF13">
    <property type="entry name" value="GLYCINE DEHYDROGENASE (DECARBOXYLATING)"/>
    <property type="match status" value="1"/>
</dbReference>
<dbReference type="GO" id="GO:0019464">
    <property type="term" value="P:glycine decarboxylation via glycine cleavage system"/>
    <property type="evidence" value="ECO:0007669"/>
    <property type="project" value="UniProtKB-UniRule"/>
</dbReference>
<comment type="similarity">
    <text evidence="3 8">Belongs to the GcvP family.</text>
</comment>
<dbReference type="Gene3D" id="3.40.640.10">
    <property type="entry name" value="Type I PLP-dependent aspartate aminotransferase-like (Major domain)"/>
    <property type="match status" value="2"/>
</dbReference>
<evidence type="ECO:0000313" key="12">
    <source>
        <dbReference type="EMBL" id="TDR15229.1"/>
    </source>
</evidence>
<keyword evidence="13" id="KW-1185">Reference proteome</keyword>
<reference evidence="12 13" key="1">
    <citation type="submission" date="2019-03" db="EMBL/GenBank/DDBJ databases">
        <title>Genomic Encyclopedia of Type Strains, Phase IV (KMG-IV): sequencing the most valuable type-strain genomes for metagenomic binning, comparative biology and taxonomic classification.</title>
        <authorList>
            <person name="Goeker M."/>
        </authorList>
    </citation>
    <scope>NUCLEOTIDE SEQUENCE [LARGE SCALE GENOMIC DNA]</scope>
    <source>
        <strain evidence="12 13">DSM 5604</strain>
    </source>
</reference>
<dbReference type="RefSeq" id="WP_133559857.1">
    <property type="nucleotide sequence ID" value="NZ_SNZA01000001.1"/>
</dbReference>
<dbReference type="FunFam" id="3.40.640.10:FF:000005">
    <property type="entry name" value="Glycine dehydrogenase (decarboxylating), mitochondrial"/>
    <property type="match status" value="1"/>
</dbReference>